<accession>A0A1R0KTD8</accession>
<evidence type="ECO:0000313" key="2">
    <source>
        <dbReference type="Proteomes" id="UP000187486"/>
    </source>
</evidence>
<comment type="caution">
    <text evidence="1">The sequence shown here is derived from an EMBL/GenBank/DDBJ whole genome shotgun (WGS) entry which is preliminary data.</text>
</comment>
<dbReference type="AlphaFoldDB" id="A0A1R0KTD8"/>
<gene>
    <name evidence="1" type="ORF">BS329_16095</name>
</gene>
<dbReference type="EMBL" id="MQUQ01000008">
    <property type="protein sequence ID" value="OLZ51327.1"/>
    <property type="molecule type" value="Genomic_DNA"/>
</dbReference>
<dbReference type="Proteomes" id="UP000187486">
    <property type="component" value="Unassembled WGS sequence"/>
</dbReference>
<proteinExistence type="predicted"/>
<evidence type="ECO:0000313" key="1">
    <source>
        <dbReference type="EMBL" id="OLZ51327.1"/>
    </source>
</evidence>
<protein>
    <submittedName>
        <fullName evidence="1">Uncharacterized protein</fullName>
    </submittedName>
</protein>
<sequence length="118" mass="12389">MKSASLVIFPASAIPLLLLSTALAGGGVAVLSRDDGSVDTLILWDNKNPGGSRALRVRLDRKFRAEKVNSRLFAIRAGRGQAVLPATLYSAELYFDAAGLITQAGHAELLTILAAGEV</sequence>
<name>A0A1R0KTD8_9PSEU</name>
<dbReference type="RefSeq" id="WP_076161551.1">
    <property type="nucleotide sequence ID" value="NZ_JBEZVB010000080.1"/>
</dbReference>
<organism evidence="1 2">
    <name type="scientific">Amycolatopsis coloradensis</name>
    <dbReference type="NCBI Taxonomy" id="76021"/>
    <lineage>
        <taxon>Bacteria</taxon>
        <taxon>Bacillati</taxon>
        <taxon>Actinomycetota</taxon>
        <taxon>Actinomycetes</taxon>
        <taxon>Pseudonocardiales</taxon>
        <taxon>Pseudonocardiaceae</taxon>
        <taxon>Amycolatopsis</taxon>
    </lineage>
</organism>
<keyword evidence="2" id="KW-1185">Reference proteome</keyword>
<reference evidence="1 2" key="1">
    <citation type="submission" date="2016-01" db="EMBL/GenBank/DDBJ databases">
        <title>Amycolatopsis coloradensis genome sequencing and assembly.</title>
        <authorList>
            <person name="Mayilraj S."/>
        </authorList>
    </citation>
    <scope>NUCLEOTIDE SEQUENCE [LARGE SCALE GENOMIC DNA]</scope>
    <source>
        <strain evidence="1 2">DSM 44225</strain>
    </source>
</reference>